<dbReference type="SMART" id="SM00256">
    <property type="entry name" value="FBOX"/>
    <property type="match status" value="1"/>
</dbReference>
<dbReference type="InterPro" id="IPR002900">
    <property type="entry name" value="DUF38/FTH_CAE_spp"/>
</dbReference>
<proteinExistence type="predicted"/>
<keyword evidence="2" id="KW-1185">Reference proteome</keyword>
<evidence type="ECO:0000259" key="1">
    <source>
        <dbReference type="PROSITE" id="PS50181"/>
    </source>
</evidence>
<dbReference type="InterPro" id="IPR001810">
    <property type="entry name" value="F-box_dom"/>
</dbReference>
<dbReference type="CDD" id="cd22150">
    <property type="entry name" value="F-box_CeFBXA-like"/>
    <property type="match status" value="1"/>
</dbReference>
<dbReference type="WBParaSite" id="Csp11.Scaffold630.g20066.t1">
    <property type="protein sequence ID" value="Csp11.Scaffold630.g20066.t1"/>
    <property type="gene ID" value="Csp11.Scaffold630.g20066"/>
</dbReference>
<dbReference type="AlphaFoldDB" id="A0A1I7UWK4"/>
<dbReference type="Pfam" id="PF01827">
    <property type="entry name" value="FTH"/>
    <property type="match status" value="1"/>
</dbReference>
<dbReference type="Pfam" id="PF00646">
    <property type="entry name" value="F-box"/>
    <property type="match status" value="1"/>
</dbReference>
<accession>A0A1I7UWK4</accession>
<dbReference type="PROSITE" id="PS50181">
    <property type="entry name" value="FBOX"/>
    <property type="match status" value="1"/>
</dbReference>
<feature type="domain" description="F-box" evidence="1">
    <location>
        <begin position="1"/>
        <end position="48"/>
    </location>
</feature>
<reference evidence="3" key="1">
    <citation type="submission" date="2016-11" db="UniProtKB">
        <authorList>
            <consortium name="WormBaseParasite"/>
        </authorList>
    </citation>
    <scope>IDENTIFICATION</scope>
</reference>
<evidence type="ECO:0000313" key="3">
    <source>
        <dbReference type="WBParaSite" id="Csp11.Scaffold630.g20066.t1"/>
    </source>
</evidence>
<organism evidence="2 3">
    <name type="scientific">Caenorhabditis tropicalis</name>
    <dbReference type="NCBI Taxonomy" id="1561998"/>
    <lineage>
        <taxon>Eukaryota</taxon>
        <taxon>Metazoa</taxon>
        <taxon>Ecdysozoa</taxon>
        <taxon>Nematoda</taxon>
        <taxon>Chromadorea</taxon>
        <taxon>Rhabditida</taxon>
        <taxon>Rhabditina</taxon>
        <taxon>Rhabditomorpha</taxon>
        <taxon>Rhabditoidea</taxon>
        <taxon>Rhabditidae</taxon>
        <taxon>Peloderinae</taxon>
        <taxon>Caenorhabditis</taxon>
    </lineage>
</organism>
<protein>
    <submittedName>
        <fullName evidence="3">F-box domain-containing protein</fullName>
    </submittedName>
</protein>
<dbReference type="Proteomes" id="UP000095282">
    <property type="component" value="Unplaced"/>
</dbReference>
<sequence>MLLNLPDTFVNELLKKLDFRSILILRKVCHSLRNFIDVTVPDSRLRRFGIIISDDNIIVHYGKYGKIRYCKNGNGCHVESRESENPRFIEDMDYEKSFFEDLKYVMKHQKSQMELFYVIRRDTETVDFNQSELQSIFPYLDPEHLKEVVIFSLHLVNETMNTLDIDDFVKKWINLKIIGIPSFYTSGNLQNFTNLKECLLYLENISLDDLTLLKQSLLLSVNFETFNFDYKNLIGGDRLSESFGDPFIEDDKRAWYFQMPNSEYILGIIHANSDPPHFVFSRLTIGLQTEQLFNSLLQGCRRSSCSIVFV</sequence>
<evidence type="ECO:0000313" key="2">
    <source>
        <dbReference type="Proteomes" id="UP000095282"/>
    </source>
</evidence>
<name>A0A1I7UWK4_9PELO</name>
<dbReference type="PANTHER" id="PTHR23014:SF1">
    <property type="entry name" value="DUF38 DOMAIN-CONTAINING PROTEIN-RELATED"/>
    <property type="match status" value="1"/>
</dbReference>
<dbReference type="PANTHER" id="PTHR23014">
    <property type="entry name" value="F-BOX A PROTEIN"/>
    <property type="match status" value="1"/>
</dbReference>